<dbReference type="EMBL" id="EAAA01002429">
    <property type="status" value="NOT_ANNOTATED_CDS"/>
    <property type="molecule type" value="Genomic_DNA"/>
</dbReference>
<dbReference type="FunFam" id="3.10.20.90:FF:000021">
    <property type="entry name" value="focal adhesion kinase 1 isoform X1"/>
    <property type="match status" value="1"/>
</dbReference>
<dbReference type="InterPro" id="IPR036137">
    <property type="entry name" value="Focal_adhe_kin_target_dom_sf"/>
</dbReference>
<dbReference type="PROSITE" id="PS50011">
    <property type="entry name" value="PROTEIN_KINASE_DOM"/>
    <property type="match status" value="1"/>
</dbReference>
<dbReference type="Proteomes" id="UP000008144">
    <property type="component" value="Chromosome 7"/>
</dbReference>
<dbReference type="GO" id="GO:0005886">
    <property type="term" value="C:plasma membrane"/>
    <property type="evidence" value="ECO:0000318"/>
    <property type="project" value="GO_Central"/>
</dbReference>
<dbReference type="CDD" id="cd14473">
    <property type="entry name" value="FERM_B-lobe"/>
    <property type="match status" value="1"/>
</dbReference>
<dbReference type="InParanoid" id="F6WUP4"/>
<keyword evidence="12 18" id="KW-0067">ATP-binding</keyword>
<evidence type="ECO:0000256" key="17">
    <source>
        <dbReference type="ARBA" id="ARBA00051245"/>
    </source>
</evidence>
<dbReference type="SUPFAM" id="SSF68993">
    <property type="entry name" value="FAT domain of focal adhesion kinase"/>
    <property type="match status" value="1"/>
</dbReference>
<dbReference type="OMA" id="SNEVHWL"/>
<dbReference type="GO" id="GO:0008284">
    <property type="term" value="P:positive regulation of cell population proliferation"/>
    <property type="evidence" value="ECO:0007669"/>
    <property type="project" value="UniProtKB-ARBA"/>
</dbReference>
<dbReference type="InterPro" id="IPR029071">
    <property type="entry name" value="Ubiquitin-like_domsf"/>
</dbReference>
<evidence type="ECO:0000256" key="2">
    <source>
        <dbReference type="ARBA" id="ARBA00004316"/>
    </source>
</evidence>
<feature type="domain" description="Protein kinase" evidence="20">
    <location>
        <begin position="452"/>
        <end position="709"/>
    </location>
</feature>
<keyword evidence="23" id="KW-1185">Reference proteome</keyword>
<dbReference type="FunCoup" id="F6WUP4">
    <property type="interactions" value="124"/>
</dbReference>
<evidence type="ECO:0000256" key="16">
    <source>
        <dbReference type="ARBA" id="ARBA00023273"/>
    </source>
</evidence>
<evidence type="ECO:0000256" key="8">
    <source>
        <dbReference type="ARBA" id="ARBA00022553"/>
    </source>
</evidence>
<dbReference type="Pfam" id="PF21477">
    <property type="entry name" value="FERM_C_FAK1"/>
    <property type="match status" value="1"/>
</dbReference>
<dbReference type="Gene3D" id="3.30.200.20">
    <property type="entry name" value="Phosphorylase Kinase, domain 1"/>
    <property type="match status" value="1"/>
</dbReference>
<dbReference type="PROSITE" id="PS50057">
    <property type="entry name" value="FERM_3"/>
    <property type="match status" value="1"/>
</dbReference>
<dbReference type="InterPro" id="IPR005189">
    <property type="entry name" value="Focal_adhesion_kin_target_dom"/>
</dbReference>
<protein>
    <recommendedName>
        <fullName evidence="5">non-specific protein-tyrosine kinase</fullName>
        <ecNumber evidence="5">2.7.10.2</ecNumber>
    </recommendedName>
</protein>
<dbReference type="STRING" id="7719.ENSCINP00000007661"/>
<dbReference type="SUPFAM" id="SSF54236">
    <property type="entry name" value="Ubiquitin-like"/>
    <property type="match status" value="1"/>
</dbReference>
<evidence type="ECO:0000256" key="6">
    <source>
        <dbReference type="ARBA" id="ARBA00022475"/>
    </source>
</evidence>
<keyword evidence="8" id="KW-0597">Phosphoprotein</keyword>
<dbReference type="Pfam" id="PF00373">
    <property type="entry name" value="FERM_M"/>
    <property type="match status" value="1"/>
</dbReference>
<dbReference type="InterPro" id="IPR019748">
    <property type="entry name" value="FERM_central"/>
</dbReference>
<dbReference type="Gene3D" id="1.10.510.10">
    <property type="entry name" value="Transferase(Phosphotransferase) domain 1"/>
    <property type="match status" value="1"/>
</dbReference>
<dbReference type="CDD" id="cd13190">
    <property type="entry name" value="FERM_C_FAK1"/>
    <property type="match status" value="1"/>
</dbReference>
<dbReference type="InterPro" id="IPR011009">
    <property type="entry name" value="Kinase-like_dom_sf"/>
</dbReference>
<evidence type="ECO:0000256" key="10">
    <source>
        <dbReference type="ARBA" id="ARBA00022741"/>
    </source>
</evidence>
<dbReference type="SMART" id="SM00219">
    <property type="entry name" value="TyrKc"/>
    <property type="match status" value="1"/>
</dbReference>
<dbReference type="GO" id="GO:0042995">
    <property type="term" value="C:cell projection"/>
    <property type="evidence" value="ECO:0007669"/>
    <property type="project" value="UniProtKB-SubCell"/>
</dbReference>
<dbReference type="SMART" id="SM00295">
    <property type="entry name" value="B41"/>
    <property type="match status" value="1"/>
</dbReference>
<dbReference type="SUPFAM" id="SSF47031">
    <property type="entry name" value="Second domain of FERM"/>
    <property type="match status" value="1"/>
</dbReference>
<dbReference type="GeneTree" id="ENSGT00940000168088"/>
<evidence type="ECO:0000256" key="11">
    <source>
        <dbReference type="ARBA" id="ARBA00022777"/>
    </source>
</evidence>
<evidence type="ECO:0000259" key="20">
    <source>
        <dbReference type="PROSITE" id="PS50011"/>
    </source>
</evidence>
<dbReference type="Gene3D" id="1.20.120.330">
    <property type="entry name" value="Nucleotidyltransferases domain 2"/>
    <property type="match status" value="1"/>
</dbReference>
<dbReference type="PROSITE" id="PS00109">
    <property type="entry name" value="PROTEIN_KINASE_TYR"/>
    <property type="match status" value="1"/>
</dbReference>
<organism evidence="22 23">
    <name type="scientific">Ciona intestinalis</name>
    <name type="common">Transparent sea squirt</name>
    <name type="synonym">Ascidia intestinalis</name>
    <dbReference type="NCBI Taxonomy" id="7719"/>
    <lineage>
        <taxon>Eukaryota</taxon>
        <taxon>Metazoa</taxon>
        <taxon>Chordata</taxon>
        <taxon>Tunicata</taxon>
        <taxon>Ascidiacea</taxon>
        <taxon>Phlebobranchia</taxon>
        <taxon>Cionidae</taxon>
        <taxon>Ciona</taxon>
    </lineage>
</organism>
<evidence type="ECO:0000256" key="13">
    <source>
        <dbReference type="ARBA" id="ARBA00022949"/>
    </source>
</evidence>
<evidence type="ECO:0000256" key="1">
    <source>
        <dbReference type="ARBA" id="ARBA00004246"/>
    </source>
</evidence>
<dbReference type="FunFam" id="1.20.80.10:FF:000004">
    <property type="entry name" value="Protein-tyrosine kinase 2-beta isoform 1"/>
    <property type="match status" value="1"/>
</dbReference>
<dbReference type="InterPro" id="IPR041784">
    <property type="entry name" value="FAK1/PYK2_FERM_C"/>
</dbReference>
<name>F6WUP4_CIOIN</name>
<feature type="region of interest" description="Disordered" evidence="19">
    <location>
        <begin position="388"/>
        <end position="418"/>
    </location>
</feature>
<evidence type="ECO:0000256" key="9">
    <source>
        <dbReference type="ARBA" id="ARBA00022679"/>
    </source>
</evidence>
<dbReference type="Gene3D" id="3.10.20.90">
    <property type="entry name" value="Phosphatidylinositol 3-kinase Catalytic Subunit, Chain A, domain 1"/>
    <property type="match status" value="1"/>
</dbReference>
<keyword evidence="15" id="KW-0829">Tyrosine-protein kinase</keyword>
<dbReference type="InterPro" id="IPR000299">
    <property type="entry name" value="FERM_domain"/>
</dbReference>
<keyword evidence="11" id="KW-0418">Kinase</keyword>
<evidence type="ECO:0000313" key="23">
    <source>
        <dbReference type="Proteomes" id="UP000008144"/>
    </source>
</evidence>
<keyword evidence="14" id="KW-0472">Membrane</keyword>
<dbReference type="GO" id="GO:0005737">
    <property type="term" value="C:cytoplasm"/>
    <property type="evidence" value="ECO:0007669"/>
    <property type="project" value="UniProtKB-SubCell"/>
</dbReference>
<sequence>MEQPPLPSRNKLKTQPSVSTLEKSLIKIHQLNGAMSTVKYADSIDIKGIIRAVTRRIHPDGLFFVDCFGLRLRHMKTGDVFWLHFNQTMGEVKEKYEIIHPIDELRYELRVRYIPRNLQEMLEKDRSTFNYYHNQVYSDYLEAIAEKVDHDTAIKLGCLEIRRYFKDMPHSVFEKKSNFELLERDVGLRKFLPKSVIESVKAKDLRRMITREFKTVGHLTEEQCVFRFFEILRKITRFDQEIFRCALGTGWSVAVELVVGPEDGISYWTDKGSSPTILAEFKHVQSIKTDSFTDPNKKGTLLLKIQGANDVSISFIYYVETYLLMQPLTITTTSLYVAENIADLIDGYCRVVHGTDISFIVRSVSSFSSMEKLRNCKSASNILEEISPAKRALPKTPTPTKPKRSPKNSVSELPTKRYPALPSKYTDDYAEITEDMYNVPETFDYEIPRELIRIVTTVGEGQFGDVHKGIYSTRETPDLQVAIKTCKFQGQDGMGVADRLLEEAHTMRQFEHPHIVKLIGVCTEEPVWIVMEFCKYGEMRSYLQTNKHNLDVTMLITYACQLSEALCYLEHKKFVHRDIAARNILVAQPDCIKLGDFGLSRYMEDQNYYTASKGKLPIKWMAPESINFRRFTTATDVWMFAVCCWEILMMGVKPFQGVKNNDVIGKIEAGERLAMPSNCQPALYDLMLRCWSYDPGFRPLFEEIQHELYIILDDVTHQQDELRRLESGGVAAQWHGADEPPPKEKLDQERQFEDSKLEEKLMIQKKQAEADKLWLQQEEEQLKPERTPSNGDLEEQDPDHLYQSADEVRQRREASAATIQLKNAFITSQGEMRSTLPLHPPLCPLPSHPVTPQSKPTFEEVKPTPTMKLDREGDAVYRDTMLVVKAVLQANQEVMAAKPDEIFVLVKNIGKALKELCTSLDQETPHLPPEYHREIDMAQKTTNKDLSQVINQMKLVKRFYSTTQVTDYKKCMMAATQVLAMDAKNLLDVVDKSRLQALAGASNGHATSNPEEPS</sequence>
<feature type="binding site" evidence="18">
    <location>
        <position position="484"/>
    </location>
    <ligand>
        <name>ATP</name>
        <dbReference type="ChEBI" id="CHEBI:30616"/>
    </ligand>
</feature>
<accession>F6WUP4</accession>
<comment type="subcellular location">
    <subcellularLocation>
        <location evidence="1">Cell junction</location>
        <location evidence="1">Focal adhesion</location>
    </subcellularLocation>
    <subcellularLocation>
        <location evidence="3">Cell membrane</location>
        <topology evidence="3">Peripheral membrane protein</topology>
        <orientation evidence="3">Cytoplasmic side</orientation>
    </subcellularLocation>
    <subcellularLocation>
        <location evidence="2">Cell projection</location>
    </subcellularLocation>
    <subcellularLocation>
        <location evidence="4">Cytoplasm</location>
    </subcellularLocation>
</comment>
<dbReference type="SUPFAM" id="SSF50729">
    <property type="entry name" value="PH domain-like"/>
    <property type="match status" value="1"/>
</dbReference>
<proteinExistence type="predicted"/>
<dbReference type="InterPro" id="IPR001245">
    <property type="entry name" value="Ser-Thr/Tyr_kinase_cat_dom"/>
</dbReference>
<dbReference type="Pfam" id="PF07714">
    <property type="entry name" value="PK_Tyr_Ser-Thr"/>
    <property type="match status" value="1"/>
</dbReference>
<dbReference type="InterPro" id="IPR017441">
    <property type="entry name" value="Protein_kinase_ATP_BS"/>
</dbReference>
<dbReference type="InterPro" id="IPR014352">
    <property type="entry name" value="FERM/acyl-CoA-bd_prot_sf"/>
</dbReference>
<dbReference type="PROSITE" id="PS00107">
    <property type="entry name" value="PROTEIN_KINASE_ATP"/>
    <property type="match status" value="1"/>
</dbReference>
<dbReference type="InterPro" id="IPR000719">
    <property type="entry name" value="Prot_kinase_dom"/>
</dbReference>
<evidence type="ECO:0000256" key="7">
    <source>
        <dbReference type="ARBA" id="ARBA00022490"/>
    </source>
</evidence>
<dbReference type="PANTHER" id="PTHR46221:SF9">
    <property type="entry name" value="NON-SPECIFIC PROTEIN-TYROSINE KINASE"/>
    <property type="match status" value="1"/>
</dbReference>
<keyword evidence="13" id="KW-0965">Cell junction</keyword>
<comment type="catalytic activity">
    <reaction evidence="17">
        <text>L-tyrosyl-[protein] + ATP = O-phospho-L-tyrosyl-[protein] + ADP + H(+)</text>
        <dbReference type="Rhea" id="RHEA:10596"/>
        <dbReference type="Rhea" id="RHEA-COMP:10136"/>
        <dbReference type="Rhea" id="RHEA-COMP:20101"/>
        <dbReference type="ChEBI" id="CHEBI:15378"/>
        <dbReference type="ChEBI" id="CHEBI:30616"/>
        <dbReference type="ChEBI" id="CHEBI:46858"/>
        <dbReference type="ChEBI" id="CHEBI:61978"/>
        <dbReference type="ChEBI" id="CHEBI:456216"/>
        <dbReference type="EC" id="2.7.10.2"/>
    </reaction>
</comment>
<dbReference type="HOGENOM" id="CLU_002646_0_1_1"/>
<evidence type="ECO:0000256" key="15">
    <source>
        <dbReference type="ARBA" id="ARBA00023137"/>
    </source>
</evidence>
<dbReference type="Ensembl" id="ENSCINT00000007661.3">
    <property type="protein sequence ID" value="ENSCINP00000007661.3"/>
    <property type="gene ID" value="ENSCING00000003712.3"/>
</dbReference>
<dbReference type="EMBL" id="EAAA01002428">
    <property type="status" value="NOT_ANNOTATED_CDS"/>
    <property type="molecule type" value="Genomic_DNA"/>
</dbReference>
<evidence type="ECO:0000313" key="22">
    <source>
        <dbReference type="Ensembl" id="ENSCINP00000007661.3"/>
    </source>
</evidence>
<dbReference type="GO" id="GO:0004715">
    <property type="term" value="F:non-membrane spanning protein tyrosine kinase activity"/>
    <property type="evidence" value="ECO:0000318"/>
    <property type="project" value="GO_Central"/>
</dbReference>
<dbReference type="InterPro" id="IPR035963">
    <property type="entry name" value="FERM_2"/>
</dbReference>
<dbReference type="InterPro" id="IPR019749">
    <property type="entry name" value="Band_41_domain"/>
</dbReference>
<evidence type="ECO:0000256" key="4">
    <source>
        <dbReference type="ARBA" id="ARBA00004496"/>
    </source>
</evidence>
<dbReference type="InterPro" id="IPR049385">
    <property type="entry name" value="FAK1-like_FERM_C"/>
</dbReference>
<reference evidence="23" key="1">
    <citation type="journal article" date="2002" name="Science">
        <title>The draft genome of Ciona intestinalis: insights into chordate and vertebrate origins.</title>
        <authorList>
            <person name="Dehal P."/>
            <person name="Satou Y."/>
            <person name="Campbell R.K."/>
            <person name="Chapman J."/>
            <person name="Degnan B."/>
            <person name="De Tomaso A."/>
            <person name="Davidson B."/>
            <person name="Di Gregorio A."/>
            <person name="Gelpke M."/>
            <person name="Goodstein D.M."/>
            <person name="Harafuji N."/>
            <person name="Hastings K.E."/>
            <person name="Ho I."/>
            <person name="Hotta K."/>
            <person name="Huang W."/>
            <person name="Kawashima T."/>
            <person name="Lemaire P."/>
            <person name="Martinez D."/>
            <person name="Meinertzhagen I.A."/>
            <person name="Necula S."/>
            <person name="Nonaka M."/>
            <person name="Putnam N."/>
            <person name="Rash S."/>
            <person name="Saiga H."/>
            <person name="Satake M."/>
            <person name="Terry A."/>
            <person name="Yamada L."/>
            <person name="Wang H.G."/>
            <person name="Awazu S."/>
            <person name="Azumi K."/>
            <person name="Boore J."/>
            <person name="Branno M."/>
            <person name="Chin-Bow S."/>
            <person name="DeSantis R."/>
            <person name="Doyle S."/>
            <person name="Francino P."/>
            <person name="Keys D.N."/>
            <person name="Haga S."/>
            <person name="Hayashi H."/>
            <person name="Hino K."/>
            <person name="Imai K.S."/>
            <person name="Inaba K."/>
            <person name="Kano S."/>
            <person name="Kobayashi K."/>
            <person name="Kobayashi M."/>
            <person name="Lee B.I."/>
            <person name="Makabe K.W."/>
            <person name="Manohar C."/>
            <person name="Matassi G."/>
            <person name="Medina M."/>
            <person name="Mochizuki Y."/>
            <person name="Mount S."/>
            <person name="Morishita T."/>
            <person name="Miura S."/>
            <person name="Nakayama A."/>
            <person name="Nishizaka S."/>
            <person name="Nomoto H."/>
            <person name="Ohta F."/>
            <person name="Oishi K."/>
            <person name="Rigoutsos I."/>
            <person name="Sano M."/>
            <person name="Sasaki A."/>
            <person name="Sasakura Y."/>
            <person name="Shoguchi E."/>
            <person name="Shin-i T."/>
            <person name="Spagnuolo A."/>
            <person name="Stainier D."/>
            <person name="Suzuki M.M."/>
            <person name="Tassy O."/>
            <person name="Takatori N."/>
            <person name="Tokuoka M."/>
            <person name="Yagi K."/>
            <person name="Yoshizaki F."/>
            <person name="Wada S."/>
            <person name="Zhang C."/>
            <person name="Hyatt P.D."/>
            <person name="Larimer F."/>
            <person name="Detter C."/>
            <person name="Doggett N."/>
            <person name="Glavina T."/>
            <person name="Hawkins T."/>
            <person name="Richardson P."/>
            <person name="Lucas S."/>
            <person name="Kohara Y."/>
            <person name="Levine M."/>
            <person name="Satoh N."/>
            <person name="Rokhsar D.S."/>
        </authorList>
    </citation>
    <scope>NUCLEOTIDE SEQUENCE [LARGE SCALE GENOMIC DNA]</scope>
</reference>
<evidence type="ECO:0000256" key="5">
    <source>
        <dbReference type="ARBA" id="ARBA00011903"/>
    </source>
</evidence>
<dbReference type="Pfam" id="PF03623">
    <property type="entry name" value="Focal_AT"/>
    <property type="match status" value="1"/>
</dbReference>
<dbReference type="AlphaFoldDB" id="F6WUP4"/>
<reference evidence="22" key="4">
    <citation type="submission" date="2025-09" db="UniProtKB">
        <authorList>
            <consortium name="Ensembl"/>
        </authorList>
    </citation>
    <scope>IDENTIFICATION</scope>
</reference>
<dbReference type="SUPFAM" id="SSF56112">
    <property type="entry name" value="Protein kinase-like (PK-like)"/>
    <property type="match status" value="1"/>
</dbReference>
<keyword evidence="9" id="KW-0808">Transferase</keyword>
<reference evidence="22" key="2">
    <citation type="journal article" date="2008" name="Genome Biol.">
        <title>Improved genome assembly and evidence-based global gene model set for the chordate Ciona intestinalis: new insight into intron and operon populations.</title>
        <authorList>
            <person name="Satou Y."/>
            <person name="Mineta K."/>
            <person name="Ogasawara M."/>
            <person name="Sasakura Y."/>
            <person name="Shoguchi E."/>
            <person name="Ueno K."/>
            <person name="Yamada L."/>
            <person name="Matsumoto J."/>
            <person name="Wasserscheid J."/>
            <person name="Dewar K."/>
            <person name="Wiley G.B."/>
            <person name="Macmil S.L."/>
            <person name="Roe B.A."/>
            <person name="Zeller R.W."/>
            <person name="Hastings K.E."/>
            <person name="Lemaire P."/>
            <person name="Lindquist E."/>
            <person name="Endo T."/>
            <person name="Hotta K."/>
            <person name="Inaba K."/>
        </authorList>
    </citation>
    <scope>NUCLEOTIDE SEQUENCE [LARGE SCALE GENOMIC DNA]</scope>
    <source>
        <strain evidence="22">wild type</strain>
    </source>
</reference>
<evidence type="ECO:0000256" key="18">
    <source>
        <dbReference type="PROSITE-ProRule" id="PRU10141"/>
    </source>
</evidence>
<dbReference type="PRINTS" id="PR00109">
    <property type="entry name" value="TYRKINASE"/>
</dbReference>
<dbReference type="Gene3D" id="1.20.80.10">
    <property type="match status" value="1"/>
</dbReference>
<dbReference type="InterPro" id="IPR020635">
    <property type="entry name" value="Tyr_kinase_cat_dom"/>
</dbReference>
<evidence type="ECO:0000256" key="12">
    <source>
        <dbReference type="ARBA" id="ARBA00022840"/>
    </source>
</evidence>
<reference evidence="22" key="3">
    <citation type="submission" date="2025-08" db="UniProtKB">
        <authorList>
            <consortium name="Ensembl"/>
        </authorList>
    </citation>
    <scope>IDENTIFICATION</scope>
</reference>
<dbReference type="InterPro" id="IPR008266">
    <property type="entry name" value="Tyr_kinase_AS"/>
</dbReference>
<evidence type="ECO:0000256" key="14">
    <source>
        <dbReference type="ARBA" id="ARBA00023136"/>
    </source>
</evidence>
<dbReference type="EC" id="2.7.10.2" evidence="5"/>
<dbReference type="GO" id="GO:0007172">
    <property type="term" value="P:signal complex assembly"/>
    <property type="evidence" value="ECO:0007669"/>
    <property type="project" value="InterPro"/>
</dbReference>
<keyword evidence="10 18" id="KW-0547">Nucleotide-binding</keyword>
<feature type="domain" description="FERM" evidence="21">
    <location>
        <begin position="24"/>
        <end position="356"/>
    </location>
</feature>
<dbReference type="InterPro" id="IPR041390">
    <property type="entry name" value="FADK_N"/>
</dbReference>
<dbReference type="PANTHER" id="PTHR46221">
    <property type="entry name" value="FERM AND PDZ DOMAIN-CONTAINING PROTEIN FAMILY MEMBER"/>
    <property type="match status" value="1"/>
</dbReference>
<evidence type="ECO:0000256" key="19">
    <source>
        <dbReference type="SAM" id="MobiDB-lite"/>
    </source>
</evidence>
<keyword evidence="6" id="KW-1003">Cell membrane</keyword>
<evidence type="ECO:0000259" key="21">
    <source>
        <dbReference type="PROSITE" id="PS50057"/>
    </source>
</evidence>
<dbReference type="GO" id="GO:0005925">
    <property type="term" value="C:focal adhesion"/>
    <property type="evidence" value="ECO:0000318"/>
    <property type="project" value="GO_Central"/>
</dbReference>
<dbReference type="FunFam" id="1.10.510.10:FF:000039">
    <property type="entry name" value="Focal adhesion kinase, isoform D"/>
    <property type="match status" value="1"/>
</dbReference>
<keyword evidence="7" id="KW-0963">Cytoplasm</keyword>
<keyword evidence="16" id="KW-0966">Cell projection</keyword>
<dbReference type="Gene3D" id="2.30.29.30">
    <property type="entry name" value="Pleckstrin-homology domain (PH domain)/Phosphotyrosine-binding domain (PTB)"/>
    <property type="match status" value="1"/>
</dbReference>
<dbReference type="InterPro" id="IPR011993">
    <property type="entry name" value="PH-like_dom_sf"/>
</dbReference>
<dbReference type="GO" id="GO:0005524">
    <property type="term" value="F:ATP binding"/>
    <property type="evidence" value="ECO:0007669"/>
    <property type="project" value="UniProtKB-UniRule"/>
</dbReference>
<dbReference type="Pfam" id="PF18038">
    <property type="entry name" value="FERM_N_2"/>
    <property type="match status" value="1"/>
</dbReference>
<dbReference type="FunFam" id="2.30.29.30:FF:000058">
    <property type="entry name" value="focal adhesion kinase 1 isoform X1"/>
    <property type="match status" value="1"/>
</dbReference>
<evidence type="ECO:0000256" key="3">
    <source>
        <dbReference type="ARBA" id="ARBA00004413"/>
    </source>
</evidence>